<keyword evidence="1" id="KW-0472">Membrane</keyword>
<evidence type="ECO:0000313" key="2">
    <source>
        <dbReference type="EMBL" id="VVE47891.1"/>
    </source>
</evidence>
<organism evidence="2 3">
    <name type="scientific">Pandoraea eparura</name>
    <dbReference type="NCBI Taxonomy" id="2508291"/>
    <lineage>
        <taxon>Bacteria</taxon>
        <taxon>Pseudomonadati</taxon>
        <taxon>Pseudomonadota</taxon>
        <taxon>Betaproteobacteria</taxon>
        <taxon>Burkholderiales</taxon>
        <taxon>Burkholderiaceae</taxon>
        <taxon>Pandoraea</taxon>
    </lineage>
</organism>
<dbReference type="AlphaFoldDB" id="A0A5E4YGN3"/>
<reference evidence="2 3" key="1">
    <citation type="submission" date="2019-08" db="EMBL/GenBank/DDBJ databases">
        <authorList>
            <person name="Peeters C."/>
        </authorList>
    </citation>
    <scope>NUCLEOTIDE SEQUENCE [LARGE SCALE GENOMIC DNA]</scope>
    <source>
        <strain evidence="2 3">LMG 31012</strain>
    </source>
</reference>
<evidence type="ECO:0000313" key="3">
    <source>
        <dbReference type="Proteomes" id="UP000400981"/>
    </source>
</evidence>
<dbReference type="Proteomes" id="UP000400981">
    <property type="component" value="Unassembled WGS sequence"/>
</dbReference>
<proteinExistence type="predicted"/>
<name>A0A5E4YGN3_9BURK</name>
<evidence type="ECO:0000256" key="1">
    <source>
        <dbReference type="SAM" id="Phobius"/>
    </source>
</evidence>
<dbReference type="EMBL" id="CABPSH010000019">
    <property type="protein sequence ID" value="VVE47891.1"/>
    <property type="molecule type" value="Genomic_DNA"/>
</dbReference>
<feature type="transmembrane region" description="Helical" evidence="1">
    <location>
        <begin position="30"/>
        <end position="54"/>
    </location>
</feature>
<keyword evidence="1" id="KW-0812">Transmembrane</keyword>
<keyword evidence="1" id="KW-1133">Transmembrane helix</keyword>
<protein>
    <submittedName>
        <fullName evidence="2">Uncharacterized protein</fullName>
    </submittedName>
</protein>
<keyword evidence="3" id="KW-1185">Reference proteome</keyword>
<gene>
    <name evidence="2" type="ORF">PEP31012_04538</name>
</gene>
<feature type="transmembrane region" description="Helical" evidence="1">
    <location>
        <begin position="61"/>
        <end position="81"/>
    </location>
</feature>
<accession>A0A5E4YGN3</accession>
<sequence length="100" mass="10392">MVVIVVSAVVSAVVVGVAVAVDVTVTASVVMVAVGTVPVCETLTFAVALVATVLVRVTGRWLVIVRMPMIVAMTVVMHLVICRRRAGATRRIRGVGHGNS</sequence>